<dbReference type="GO" id="GO:0000139">
    <property type="term" value="C:Golgi membrane"/>
    <property type="evidence" value="ECO:0007669"/>
    <property type="project" value="TreeGrafter"/>
</dbReference>
<name>A0A1C7LXE4_GRIFR</name>
<evidence type="ECO:0000313" key="5">
    <source>
        <dbReference type="Proteomes" id="UP000092993"/>
    </source>
</evidence>
<dbReference type="EMBL" id="LUGG01000019">
    <property type="protein sequence ID" value="OBZ68906.1"/>
    <property type="molecule type" value="Genomic_DNA"/>
</dbReference>
<dbReference type="GO" id="GO:0005789">
    <property type="term" value="C:endoplasmic reticulum membrane"/>
    <property type="evidence" value="ECO:0007669"/>
    <property type="project" value="TreeGrafter"/>
</dbReference>
<accession>A0A1C7LXE4</accession>
<sequence length="150" mass="16166">MGIDSNPLDNTNARTAKQQYMFQYFLKVVSTQFRLLDGRTINTNQYSATHFERDLEKGSQENAGAVHVTHGSAGIPGAFFNYEISPILVVHSETRQSFAHFLTSTCAIVGGVLTVASLIDSVLFATGRALKKSGSGHTSTTTGYGSGKLM</sequence>
<comment type="caution">
    <text evidence="4">The sequence shown here is derived from an EMBL/GenBank/DDBJ whole genome shotgun (WGS) entry which is preliminary data.</text>
</comment>
<evidence type="ECO:0000256" key="1">
    <source>
        <dbReference type="ARBA" id="ARBA00005648"/>
    </source>
</evidence>
<gene>
    <name evidence="4" type="primary">ERGIC3</name>
    <name evidence="4" type="ORF">A0H81_11141</name>
</gene>
<protein>
    <submittedName>
        <fullName evidence="4">Endoplasmic reticulum-Golgi intermediate compartment protein 3</fullName>
    </submittedName>
</protein>
<dbReference type="GO" id="GO:0006890">
    <property type="term" value="P:retrograde vesicle-mediated transport, Golgi to endoplasmic reticulum"/>
    <property type="evidence" value="ECO:0007669"/>
    <property type="project" value="TreeGrafter"/>
</dbReference>
<dbReference type="AlphaFoldDB" id="A0A1C7LXE4"/>
<reference evidence="4 5" key="1">
    <citation type="submission" date="2016-03" db="EMBL/GenBank/DDBJ databases">
        <title>Whole genome sequencing of Grifola frondosa 9006-11.</title>
        <authorList>
            <person name="Min B."/>
            <person name="Park H."/>
            <person name="Kim J.-G."/>
            <person name="Cho H."/>
            <person name="Oh Y.-L."/>
            <person name="Kong W.-S."/>
            <person name="Choi I.-G."/>
        </authorList>
    </citation>
    <scope>NUCLEOTIDE SEQUENCE [LARGE SCALE GENOMIC DNA]</scope>
    <source>
        <strain evidence="4 5">9006-11</strain>
    </source>
</reference>
<evidence type="ECO:0000313" key="4">
    <source>
        <dbReference type="EMBL" id="OBZ68906.1"/>
    </source>
</evidence>
<dbReference type="InterPro" id="IPR012936">
    <property type="entry name" value="Erv_C"/>
</dbReference>
<dbReference type="Proteomes" id="UP000092993">
    <property type="component" value="Unassembled WGS sequence"/>
</dbReference>
<feature type="compositionally biased region" description="Low complexity" evidence="2">
    <location>
        <begin position="133"/>
        <end position="143"/>
    </location>
</feature>
<evidence type="ECO:0000259" key="3">
    <source>
        <dbReference type="Pfam" id="PF07970"/>
    </source>
</evidence>
<dbReference type="PANTHER" id="PTHR10984:SF25">
    <property type="entry name" value="ENDOPLASMIC RETICULUM-GOLGI INTERMEDIATE COMPARTMENT PROTEIN 3"/>
    <property type="match status" value="1"/>
</dbReference>
<dbReference type="Pfam" id="PF07970">
    <property type="entry name" value="COPIIcoated_ERV"/>
    <property type="match status" value="1"/>
</dbReference>
<feature type="domain" description="Endoplasmic reticulum vesicle transporter C-terminal" evidence="3">
    <location>
        <begin position="5"/>
        <end position="120"/>
    </location>
</feature>
<evidence type="ECO:0000256" key="2">
    <source>
        <dbReference type="SAM" id="MobiDB-lite"/>
    </source>
</evidence>
<dbReference type="OrthoDB" id="3245609at2759"/>
<dbReference type="InterPro" id="IPR045888">
    <property type="entry name" value="Erv"/>
</dbReference>
<dbReference type="STRING" id="5627.A0A1C7LXE4"/>
<feature type="region of interest" description="Disordered" evidence="2">
    <location>
        <begin position="131"/>
        <end position="150"/>
    </location>
</feature>
<proteinExistence type="inferred from homology"/>
<dbReference type="GO" id="GO:0006888">
    <property type="term" value="P:endoplasmic reticulum to Golgi vesicle-mediated transport"/>
    <property type="evidence" value="ECO:0007669"/>
    <property type="project" value="TreeGrafter"/>
</dbReference>
<dbReference type="PANTHER" id="PTHR10984">
    <property type="entry name" value="ENDOPLASMIC RETICULUM-GOLGI INTERMEDIATE COMPARTMENT PROTEIN"/>
    <property type="match status" value="1"/>
</dbReference>
<comment type="similarity">
    <text evidence="1">Belongs to the ERGIC family.</text>
</comment>
<keyword evidence="5" id="KW-1185">Reference proteome</keyword>
<organism evidence="4 5">
    <name type="scientific">Grifola frondosa</name>
    <name type="common">Maitake</name>
    <name type="synonym">Polyporus frondosus</name>
    <dbReference type="NCBI Taxonomy" id="5627"/>
    <lineage>
        <taxon>Eukaryota</taxon>
        <taxon>Fungi</taxon>
        <taxon>Dikarya</taxon>
        <taxon>Basidiomycota</taxon>
        <taxon>Agaricomycotina</taxon>
        <taxon>Agaricomycetes</taxon>
        <taxon>Polyporales</taxon>
        <taxon>Grifolaceae</taxon>
        <taxon>Grifola</taxon>
    </lineage>
</organism>
<dbReference type="GO" id="GO:0030134">
    <property type="term" value="C:COPII-coated ER to Golgi transport vesicle"/>
    <property type="evidence" value="ECO:0007669"/>
    <property type="project" value="TreeGrafter"/>
</dbReference>